<protein>
    <submittedName>
        <fullName evidence="2">DUF333 domain-containing protein</fullName>
    </submittedName>
</protein>
<dbReference type="RefSeq" id="WP_399846489.1">
    <property type="nucleotide sequence ID" value="NZ_JBITWC010000045.1"/>
</dbReference>
<sequence>MMGSDLPKVHLARYLIRLGMAGEARGGAVMYGMFTVLLALAGCVSNPGDRHHAAPSMQTAAANYCESLGGERVTRKNSLGTGRYCRLPDGRVENEWQLYRSERLDND</sequence>
<accession>A0ABW8BXF1</accession>
<dbReference type="Proteomes" id="UP001614338">
    <property type="component" value="Unassembled WGS sequence"/>
</dbReference>
<feature type="transmembrane region" description="Helical" evidence="1">
    <location>
        <begin position="28"/>
        <end position="48"/>
    </location>
</feature>
<evidence type="ECO:0000313" key="2">
    <source>
        <dbReference type="EMBL" id="MFI8751896.1"/>
    </source>
</evidence>
<keyword evidence="1" id="KW-0472">Membrane</keyword>
<organism evidence="2 3">
    <name type="scientific">Vreelandella lionensis</name>
    <dbReference type="NCBI Taxonomy" id="1144478"/>
    <lineage>
        <taxon>Bacteria</taxon>
        <taxon>Pseudomonadati</taxon>
        <taxon>Pseudomonadota</taxon>
        <taxon>Gammaproteobacteria</taxon>
        <taxon>Oceanospirillales</taxon>
        <taxon>Halomonadaceae</taxon>
        <taxon>Vreelandella</taxon>
    </lineage>
</organism>
<name>A0ABW8BXF1_9GAMM</name>
<dbReference type="Pfam" id="PF03891">
    <property type="entry name" value="DUF333"/>
    <property type="match status" value="1"/>
</dbReference>
<keyword evidence="3" id="KW-1185">Reference proteome</keyword>
<keyword evidence="1" id="KW-1133">Transmembrane helix</keyword>
<proteinExistence type="predicted"/>
<comment type="caution">
    <text evidence="2">The sequence shown here is derived from an EMBL/GenBank/DDBJ whole genome shotgun (WGS) entry which is preliminary data.</text>
</comment>
<keyword evidence="1" id="KW-0812">Transmembrane</keyword>
<evidence type="ECO:0000256" key="1">
    <source>
        <dbReference type="SAM" id="Phobius"/>
    </source>
</evidence>
<reference evidence="2 3" key="1">
    <citation type="submission" date="2024-10" db="EMBL/GenBank/DDBJ databases">
        <title>The Natural Products Discovery Center: Release of the First 8490 Sequenced Strains for Exploring Actinobacteria Biosynthetic Diversity.</title>
        <authorList>
            <person name="Kalkreuter E."/>
            <person name="Kautsar S.A."/>
            <person name="Yang D."/>
            <person name="Bader C.D."/>
            <person name="Teijaro C.N."/>
            <person name="Fluegel L."/>
            <person name="Davis C.M."/>
            <person name="Simpson J.R."/>
            <person name="Lauterbach L."/>
            <person name="Steele A.D."/>
            <person name="Gui C."/>
            <person name="Meng S."/>
            <person name="Li G."/>
            <person name="Viehrig K."/>
            <person name="Ye F."/>
            <person name="Su P."/>
            <person name="Kiefer A.F."/>
            <person name="Nichols A."/>
            <person name="Cepeda A.J."/>
            <person name="Yan W."/>
            <person name="Fan B."/>
            <person name="Jiang Y."/>
            <person name="Adhikari A."/>
            <person name="Zheng C.-J."/>
            <person name="Schuster L."/>
            <person name="Cowan T.M."/>
            <person name="Smanski M.J."/>
            <person name="Chevrette M.G."/>
            <person name="De Carvalho L.P.S."/>
            <person name="Shen B."/>
        </authorList>
    </citation>
    <scope>NUCLEOTIDE SEQUENCE [LARGE SCALE GENOMIC DNA]</scope>
    <source>
        <strain evidence="2 3">NPDC077409</strain>
    </source>
</reference>
<gene>
    <name evidence="2" type="ORF">ACIGG6_18085</name>
</gene>
<dbReference type="EMBL" id="JBITWC010000045">
    <property type="protein sequence ID" value="MFI8751896.1"/>
    <property type="molecule type" value="Genomic_DNA"/>
</dbReference>
<evidence type="ECO:0000313" key="3">
    <source>
        <dbReference type="Proteomes" id="UP001614338"/>
    </source>
</evidence>
<dbReference type="InterPro" id="IPR005590">
    <property type="entry name" value="DUF333"/>
</dbReference>